<evidence type="ECO:0008006" key="3">
    <source>
        <dbReference type="Google" id="ProtNLM"/>
    </source>
</evidence>
<dbReference type="Pfam" id="PF08922">
    <property type="entry name" value="DUF1905"/>
    <property type="match status" value="1"/>
</dbReference>
<dbReference type="Proteomes" id="UP000198981">
    <property type="component" value="Unassembled WGS sequence"/>
</dbReference>
<accession>A0A1G4XCH4</accession>
<reference evidence="2" key="1">
    <citation type="submission" date="2016-10" db="EMBL/GenBank/DDBJ databases">
        <authorList>
            <person name="Varghese N."/>
            <person name="Submissions S."/>
        </authorList>
    </citation>
    <scope>NUCLEOTIDE SEQUENCE [LARGE SCALE GENOMIC DNA]</scope>
    <source>
        <strain evidence="2">DSM 45722</strain>
    </source>
</reference>
<name>A0A1G4XCH4_9ACTN</name>
<dbReference type="InterPro" id="IPR037079">
    <property type="entry name" value="AF2212/PG0164-like_sf"/>
</dbReference>
<proteinExistence type="predicted"/>
<protein>
    <recommendedName>
        <fullName evidence="3">DUF1905 domain-containing protein</fullName>
    </recommendedName>
</protein>
<organism evidence="1 2">
    <name type="scientific">Klenkia marina</name>
    <dbReference type="NCBI Taxonomy" id="1960309"/>
    <lineage>
        <taxon>Bacteria</taxon>
        <taxon>Bacillati</taxon>
        <taxon>Actinomycetota</taxon>
        <taxon>Actinomycetes</taxon>
        <taxon>Geodermatophilales</taxon>
        <taxon>Geodermatophilaceae</taxon>
        <taxon>Klenkia</taxon>
    </lineage>
</organism>
<evidence type="ECO:0000313" key="2">
    <source>
        <dbReference type="Proteomes" id="UP000198981"/>
    </source>
</evidence>
<sequence length="98" mass="10624">MAVLEFDVTGPVVEWRGPAPHHFVEVTGDLAEQVYEVARQVTYGWGMVPVRLRVGATTSTTALWPRGGAYVVPLKVAVRRAEGIDLGDVVTVHVEVQG</sequence>
<keyword evidence="2" id="KW-1185">Reference proteome</keyword>
<evidence type="ECO:0000313" key="1">
    <source>
        <dbReference type="EMBL" id="SCX38919.1"/>
    </source>
</evidence>
<dbReference type="AlphaFoldDB" id="A0A1G4XCH4"/>
<gene>
    <name evidence="1" type="ORF">SAMN03159343_0538</name>
</gene>
<dbReference type="SUPFAM" id="SSF141694">
    <property type="entry name" value="AF2212/PG0164-like"/>
    <property type="match status" value="1"/>
</dbReference>
<dbReference type="InterPro" id="IPR015018">
    <property type="entry name" value="DUF1905"/>
</dbReference>
<dbReference type="EMBL" id="FMUH01000001">
    <property type="protein sequence ID" value="SCX38919.1"/>
    <property type="molecule type" value="Genomic_DNA"/>
</dbReference>
<dbReference type="RefSeq" id="WP_207798260.1">
    <property type="nucleotide sequence ID" value="NZ_FMUH01000001.1"/>
</dbReference>
<dbReference type="Gene3D" id="2.40.30.100">
    <property type="entry name" value="AF2212/PG0164-like"/>
    <property type="match status" value="1"/>
</dbReference>
<dbReference type="STRING" id="1960309.SAMN03159343_0538"/>